<name>A0A7M3V9E0_9BACT</name>
<reference evidence="11 12" key="1">
    <citation type="submission" date="2019-06" db="EMBL/GenBank/DDBJ databases">
        <title>Sulfurimonas gotlandica sp. nov., a chemoautotrophic and psychrotolerant epsilonproteobacterium isolated from a pelagic redoxcline, and an emended description of the genus Sulfurimonas.</title>
        <authorList>
            <person name="Wang S."/>
            <person name="Jiang L."/>
            <person name="Shao Z."/>
        </authorList>
    </citation>
    <scope>NUCLEOTIDE SEQUENCE [LARGE SCALE GENOMIC DNA]</scope>
    <source>
        <strain evidence="11 12">B2</strain>
    </source>
</reference>
<dbReference type="AlphaFoldDB" id="A0A7M3V9E0"/>
<dbReference type="Proteomes" id="UP000593910">
    <property type="component" value="Chromosome"/>
</dbReference>
<evidence type="ECO:0000256" key="2">
    <source>
        <dbReference type="ARBA" id="ARBA00012438"/>
    </source>
</evidence>
<dbReference type="InterPro" id="IPR036097">
    <property type="entry name" value="HisK_dim/P_sf"/>
</dbReference>
<keyword evidence="5" id="KW-0547">Nucleotide-binding</keyword>
<evidence type="ECO:0000256" key="5">
    <source>
        <dbReference type="ARBA" id="ARBA00022741"/>
    </source>
</evidence>
<dbReference type="PANTHER" id="PTHR43065">
    <property type="entry name" value="SENSOR HISTIDINE KINASE"/>
    <property type="match status" value="1"/>
</dbReference>
<proteinExistence type="predicted"/>
<dbReference type="EMBL" id="CP041165">
    <property type="protein sequence ID" value="QOP40373.1"/>
    <property type="molecule type" value="Genomic_DNA"/>
</dbReference>
<keyword evidence="9" id="KW-0175">Coiled coil</keyword>
<dbReference type="GO" id="GO:0005524">
    <property type="term" value="F:ATP binding"/>
    <property type="evidence" value="ECO:0007669"/>
    <property type="project" value="UniProtKB-KW"/>
</dbReference>
<dbReference type="PRINTS" id="PR00344">
    <property type="entry name" value="BCTRLSENSOR"/>
</dbReference>
<evidence type="ECO:0000256" key="1">
    <source>
        <dbReference type="ARBA" id="ARBA00000085"/>
    </source>
</evidence>
<evidence type="ECO:0000313" key="11">
    <source>
        <dbReference type="EMBL" id="QOP40373.1"/>
    </source>
</evidence>
<dbReference type="Gene3D" id="3.30.565.10">
    <property type="entry name" value="Histidine kinase-like ATPase, C-terminal domain"/>
    <property type="match status" value="1"/>
</dbReference>
<dbReference type="Gene3D" id="1.10.287.130">
    <property type="match status" value="1"/>
</dbReference>
<evidence type="ECO:0000256" key="3">
    <source>
        <dbReference type="ARBA" id="ARBA00022553"/>
    </source>
</evidence>
<evidence type="ECO:0000256" key="4">
    <source>
        <dbReference type="ARBA" id="ARBA00022679"/>
    </source>
</evidence>
<feature type="coiled-coil region" evidence="9">
    <location>
        <begin position="128"/>
        <end position="155"/>
    </location>
</feature>
<evidence type="ECO:0000256" key="9">
    <source>
        <dbReference type="SAM" id="Coils"/>
    </source>
</evidence>
<dbReference type="GO" id="GO:0000155">
    <property type="term" value="F:phosphorelay sensor kinase activity"/>
    <property type="evidence" value="ECO:0007669"/>
    <property type="project" value="InterPro"/>
</dbReference>
<keyword evidence="3" id="KW-0597">Phosphoprotein</keyword>
<dbReference type="EC" id="2.7.13.3" evidence="2"/>
<dbReference type="CDD" id="cd00082">
    <property type="entry name" value="HisKA"/>
    <property type="match status" value="1"/>
</dbReference>
<evidence type="ECO:0000256" key="8">
    <source>
        <dbReference type="ARBA" id="ARBA00023012"/>
    </source>
</evidence>
<dbReference type="SUPFAM" id="SSF47384">
    <property type="entry name" value="Homodimeric domain of signal transducing histidine kinase"/>
    <property type="match status" value="1"/>
</dbReference>
<dbReference type="RefSeq" id="WP_193113801.1">
    <property type="nucleotide sequence ID" value="NZ_CP041165.1"/>
</dbReference>
<organism evidence="11 12">
    <name type="scientific">Sulfurimonas marina</name>
    <dbReference type="NCBI Taxonomy" id="2590551"/>
    <lineage>
        <taxon>Bacteria</taxon>
        <taxon>Pseudomonadati</taxon>
        <taxon>Campylobacterota</taxon>
        <taxon>Epsilonproteobacteria</taxon>
        <taxon>Campylobacterales</taxon>
        <taxon>Sulfurimonadaceae</taxon>
        <taxon>Sulfurimonas</taxon>
    </lineage>
</organism>
<dbReference type="InterPro" id="IPR005467">
    <property type="entry name" value="His_kinase_dom"/>
</dbReference>
<dbReference type="InterPro" id="IPR003594">
    <property type="entry name" value="HATPase_dom"/>
</dbReference>
<keyword evidence="4" id="KW-0808">Transferase</keyword>
<dbReference type="Pfam" id="PF02518">
    <property type="entry name" value="HATPase_c"/>
    <property type="match status" value="1"/>
</dbReference>
<protein>
    <recommendedName>
        <fullName evidence="2">histidine kinase</fullName>
        <ecNumber evidence="2">2.7.13.3</ecNumber>
    </recommendedName>
</protein>
<evidence type="ECO:0000259" key="10">
    <source>
        <dbReference type="PROSITE" id="PS50109"/>
    </source>
</evidence>
<evidence type="ECO:0000256" key="7">
    <source>
        <dbReference type="ARBA" id="ARBA00022840"/>
    </source>
</evidence>
<comment type="catalytic activity">
    <reaction evidence="1">
        <text>ATP + protein L-histidine = ADP + protein N-phospho-L-histidine.</text>
        <dbReference type="EC" id="2.7.13.3"/>
    </reaction>
</comment>
<evidence type="ECO:0000256" key="6">
    <source>
        <dbReference type="ARBA" id="ARBA00022777"/>
    </source>
</evidence>
<dbReference type="KEGG" id="smax:FJR03_00895"/>
<dbReference type="InterPro" id="IPR004358">
    <property type="entry name" value="Sig_transdc_His_kin-like_C"/>
</dbReference>
<evidence type="ECO:0000313" key="12">
    <source>
        <dbReference type="Proteomes" id="UP000593910"/>
    </source>
</evidence>
<dbReference type="InterPro" id="IPR036890">
    <property type="entry name" value="HATPase_C_sf"/>
</dbReference>
<gene>
    <name evidence="11" type="ORF">FJR03_00895</name>
</gene>
<dbReference type="PROSITE" id="PS50109">
    <property type="entry name" value="HIS_KIN"/>
    <property type="match status" value="1"/>
</dbReference>
<keyword evidence="12" id="KW-1185">Reference proteome</keyword>
<keyword evidence="8" id="KW-0902">Two-component regulatory system</keyword>
<feature type="domain" description="Histidine kinase" evidence="10">
    <location>
        <begin position="171"/>
        <end position="387"/>
    </location>
</feature>
<dbReference type="PANTHER" id="PTHR43065:SF10">
    <property type="entry name" value="PEROXIDE STRESS-ACTIVATED HISTIDINE KINASE MAK3"/>
    <property type="match status" value="1"/>
</dbReference>
<dbReference type="SUPFAM" id="SSF55874">
    <property type="entry name" value="ATPase domain of HSP90 chaperone/DNA topoisomerase II/histidine kinase"/>
    <property type="match status" value="1"/>
</dbReference>
<sequence length="393" mass="44532">MKELSIAYECINSIGNSLNLEEMLEDIIGTFVNQTSAIGGKYINLNPAYSKNIIHIGSDFPVPLKLLSKKDSFMIHTLDNSSKLLDLFIHDGHFLFAFNQNNDIEALGEMFVNFSTKITNAIEACYNVEKVQKLNQNLKAQISEEKNKNAFNEKLIISQSRMAIMGEMIGMIAHQWRQPITIIGMVTNNMVIDLHLDNFDKERAIKELEAVDKQVHYLSRTIDDFRNFFKPNKLAQTISFETICNELKTMLGKSFETHNIELIFEGEKNIQVTTFKNELIQVLLNVLTNAKDAFSGNITDNAFIKVTVKQLARGDVSIFVHDNAGGISPDIINKIFDPYFSTKHEKNGTGLGLYMSAMILEKHLGGSILVSSDMQESIFHIRFRSIEEKKSVY</sequence>
<keyword evidence="7" id="KW-0067">ATP-binding</keyword>
<accession>A0A7M3V9E0</accession>
<dbReference type="InterPro" id="IPR003661">
    <property type="entry name" value="HisK_dim/P_dom"/>
</dbReference>
<dbReference type="SMART" id="SM00387">
    <property type="entry name" value="HATPase_c"/>
    <property type="match status" value="1"/>
</dbReference>
<keyword evidence="6 11" id="KW-0418">Kinase</keyword>